<evidence type="ECO:0000256" key="6">
    <source>
        <dbReference type="ARBA" id="ARBA00023295"/>
    </source>
</evidence>
<dbReference type="PANTHER" id="PTHR22600">
    <property type="entry name" value="BETA-HEXOSAMINIDASE"/>
    <property type="match status" value="1"/>
</dbReference>
<feature type="signal peptide" evidence="7">
    <location>
        <begin position="1"/>
        <end position="23"/>
    </location>
</feature>
<keyword evidence="5" id="KW-0325">Glycoprotein</keyword>
<evidence type="ECO:0000313" key="11">
    <source>
        <dbReference type="Proteomes" id="UP000036987"/>
    </source>
</evidence>
<dbReference type="InterPro" id="IPR029018">
    <property type="entry name" value="Hex-like_dom2"/>
</dbReference>
<dbReference type="Pfam" id="PF14845">
    <property type="entry name" value="Glycohydro_20b2"/>
    <property type="match status" value="1"/>
</dbReference>
<feature type="non-terminal residue" evidence="10">
    <location>
        <position position="269"/>
    </location>
</feature>
<feature type="chain" id="PRO_5005527238" description="beta-N-acetylhexosaminidase" evidence="7">
    <location>
        <begin position="24"/>
        <end position="269"/>
    </location>
</feature>
<dbReference type="Gene3D" id="3.20.20.80">
    <property type="entry name" value="Glycosidases"/>
    <property type="match status" value="1"/>
</dbReference>
<dbReference type="InterPro" id="IPR025705">
    <property type="entry name" value="Beta_hexosaminidase_sua/sub"/>
</dbReference>
<keyword evidence="6" id="KW-0326">Glycosidase</keyword>
<dbReference type="PRINTS" id="PR00738">
    <property type="entry name" value="GLHYDRLASE20"/>
</dbReference>
<dbReference type="InterPro" id="IPR015883">
    <property type="entry name" value="Glyco_hydro_20_cat"/>
</dbReference>
<dbReference type="Proteomes" id="UP000036987">
    <property type="component" value="Unassembled WGS sequence"/>
</dbReference>
<evidence type="ECO:0000256" key="2">
    <source>
        <dbReference type="ARBA" id="ARBA00006285"/>
    </source>
</evidence>
<dbReference type="EMBL" id="LFYR01001997">
    <property type="protein sequence ID" value="KMZ57942.1"/>
    <property type="molecule type" value="Genomic_DNA"/>
</dbReference>
<evidence type="ECO:0000256" key="4">
    <source>
        <dbReference type="ARBA" id="ARBA00022801"/>
    </source>
</evidence>
<dbReference type="EC" id="3.2.1.52" evidence="3"/>
<evidence type="ECO:0000313" key="10">
    <source>
        <dbReference type="EMBL" id="KMZ57942.1"/>
    </source>
</evidence>
<comment type="similarity">
    <text evidence="2">Belongs to the glycosyl hydrolase 20 family.</text>
</comment>
<dbReference type="Pfam" id="PF00728">
    <property type="entry name" value="Glyco_hydro_20"/>
    <property type="match status" value="1"/>
</dbReference>
<sequence length="269" mass="30590">MPAPSDIWVLVLVFFSAIPILETTRILQNTLHISNDDSPIYIWPLPKQFEHGNSTLSVDPNLSLHIKGLGANSDILREAFERYKGIIFGYRANGRKGSDGIRVSDEGEVYDVTGLNLVIASGDETLQFGVDESYILYVGGEDEESIVGGVNIEANTVYGALRGMETFSQLCRFNFMEKNIEIHKAPWYIIDEPKFPFRGLLLDTSRHFLPVKVIKQVIDSMSYAKLNVLHWHIVDEESFPIEVPSYPHLWRGSYTKWEKFTVEDAYEIV</sequence>
<dbReference type="PANTHER" id="PTHR22600:SF40">
    <property type="entry name" value="BETA-HEXOSAMINIDASE 1"/>
    <property type="match status" value="1"/>
</dbReference>
<feature type="domain" description="Beta-hexosaminidase eukaryotic type N-terminal" evidence="9">
    <location>
        <begin position="42"/>
        <end position="170"/>
    </location>
</feature>
<comment type="catalytic activity">
    <reaction evidence="1">
        <text>Hydrolysis of terminal non-reducing N-acetyl-D-hexosamine residues in N-acetyl-beta-D-hexosaminides.</text>
        <dbReference type="EC" id="3.2.1.52"/>
    </reaction>
</comment>
<keyword evidence="7" id="KW-0732">Signal</keyword>
<protein>
    <recommendedName>
        <fullName evidence="3">beta-N-acetylhexosaminidase</fullName>
        <ecNumber evidence="3">3.2.1.52</ecNumber>
    </recommendedName>
</protein>
<dbReference type="InterPro" id="IPR029019">
    <property type="entry name" value="HEX_eukaryotic_N"/>
</dbReference>
<keyword evidence="11" id="KW-1185">Reference proteome</keyword>
<evidence type="ECO:0000256" key="1">
    <source>
        <dbReference type="ARBA" id="ARBA00001231"/>
    </source>
</evidence>
<organism evidence="10 11">
    <name type="scientific">Zostera marina</name>
    <name type="common">Eelgrass</name>
    <dbReference type="NCBI Taxonomy" id="29655"/>
    <lineage>
        <taxon>Eukaryota</taxon>
        <taxon>Viridiplantae</taxon>
        <taxon>Streptophyta</taxon>
        <taxon>Embryophyta</taxon>
        <taxon>Tracheophyta</taxon>
        <taxon>Spermatophyta</taxon>
        <taxon>Magnoliopsida</taxon>
        <taxon>Liliopsida</taxon>
        <taxon>Zosteraceae</taxon>
        <taxon>Zostera</taxon>
    </lineage>
</organism>
<accession>A0A0K9NPC6</accession>
<dbReference type="SUPFAM" id="SSF55545">
    <property type="entry name" value="beta-N-acetylhexosaminidase-like domain"/>
    <property type="match status" value="1"/>
</dbReference>
<feature type="domain" description="Glycoside hydrolase family 20 catalytic" evidence="8">
    <location>
        <begin position="195"/>
        <end position="259"/>
    </location>
</feature>
<dbReference type="AlphaFoldDB" id="A0A0K9NPC6"/>
<dbReference type="InterPro" id="IPR017853">
    <property type="entry name" value="GH"/>
</dbReference>
<reference evidence="11" key="1">
    <citation type="journal article" date="2016" name="Nature">
        <title>The genome of the seagrass Zostera marina reveals angiosperm adaptation to the sea.</title>
        <authorList>
            <person name="Olsen J.L."/>
            <person name="Rouze P."/>
            <person name="Verhelst B."/>
            <person name="Lin Y.-C."/>
            <person name="Bayer T."/>
            <person name="Collen J."/>
            <person name="Dattolo E."/>
            <person name="De Paoli E."/>
            <person name="Dittami S."/>
            <person name="Maumus F."/>
            <person name="Michel G."/>
            <person name="Kersting A."/>
            <person name="Lauritano C."/>
            <person name="Lohaus R."/>
            <person name="Toepel M."/>
            <person name="Tonon T."/>
            <person name="Vanneste K."/>
            <person name="Amirebrahimi M."/>
            <person name="Brakel J."/>
            <person name="Bostroem C."/>
            <person name="Chovatia M."/>
            <person name="Grimwood J."/>
            <person name="Jenkins J.W."/>
            <person name="Jueterbock A."/>
            <person name="Mraz A."/>
            <person name="Stam W.T."/>
            <person name="Tice H."/>
            <person name="Bornberg-Bauer E."/>
            <person name="Green P.J."/>
            <person name="Pearson G.A."/>
            <person name="Procaccini G."/>
            <person name="Duarte C.M."/>
            <person name="Schmutz J."/>
            <person name="Reusch T.B.H."/>
            <person name="Van de Peer Y."/>
        </authorList>
    </citation>
    <scope>NUCLEOTIDE SEQUENCE [LARGE SCALE GENOMIC DNA]</scope>
    <source>
        <strain evidence="11">cv. Finnish</strain>
    </source>
</reference>
<evidence type="ECO:0000256" key="3">
    <source>
        <dbReference type="ARBA" id="ARBA00012663"/>
    </source>
</evidence>
<dbReference type="GO" id="GO:0004563">
    <property type="term" value="F:beta-N-acetylhexosaminidase activity"/>
    <property type="evidence" value="ECO:0007669"/>
    <property type="project" value="UniProtKB-EC"/>
</dbReference>
<proteinExistence type="inferred from homology"/>
<name>A0A0K9NPC6_ZOSMR</name>
<evidence type="ECO:0000256" key="5">
    <source>
        <dbReference type="ARBA" id="ARBA00023180"/>
    </source>
</evidence>
<keyword evidence="4" id="KW-0378">Hydrolase</keyword>
<dbReference type="Gene3D" id="3.30.379.10">
    <property type="entry name" value="Chitobiase/beta-hexosaminidase domain 2-like"/>
    <property type="match status" value="1"/>
</dbReference>
<evidence type="ECO:0000259" key="9">
    <source>
        <dbReference type="Pfam" id="PF14845"/>
    </source>
</evidence>
<evidence type="ECO:0000256" key="7">
    <source>
        <dbReference type="SAM" id="SignalP"/>
    </source>
</evidence>
<gene>
    <name evidence="10" type="ORF">ZOSMA_80G00330</name>
</gene>
<dbReference type="SUPFAM" id="SSF51445">
    <property type="entry name" value="(Trans)glycosidases"/>
    <property type="match status" value="1"/>
</dbReference>
<evidence type="ECO:0000259" key="8">
    <source>
        <dbReference type="Pfam" id="PF00728"/>
    </source>
</evidence>
<dbReference type="OrthoDB" id="428480at2759"/>
<comment type="caution">
    <text evidence="10">The sequence shown here is derived from an EMBL/GenBank/DDBJ whole genome shotgun (WGS) entry which is preliminary data.</text>
</comment>
<dbReference type="GO" id="GO:0005975">
    <property type="term" value="P:carbohydrate metabolic process"/>
    <property type="evidence" value="ECO:0007669"/>
    <property type="project" value="InterPro"/>
</dbReference>